<dbReference type="CDD" id="cd14845">
    <property type="entry name" value="L-Ala-D-Glu_peptidase_like"/>
    <property type="match status" value="1"/>
</dbReference>
<dbReference type="RefSeq" id="WP_217285919.1">
    <property type="nucleotide sequence ID" value="NZ_CP077683.1"/>
</dbReference>
<dbReference type="EMBL" id="CP077683">
    <property type="protein sequence ID" value="QXE89228.1"/>
    <property type="molecule type" value="Genomic_DNA"/>
</dbReference>
<name>A0ABX8LG69_9BACT</name>
<dbReference type="InterPro" id="IPR002477">
    <property type="entry name" value="Peptidoglycan-bd-like"/>
</dbReference>
<evidence type="ECO:0000259" key="1">
    <source>
        <dbReference type="Pfam" id="PF01471"/>
    </source>
</evidence>
<feature type="domain" description="Peptidoglycan binding-like" evidence="1">
    <location>
        <begin position="18"/>
        <end position="61"/>
    </location>
</feature>
<proteinExistence type="predicted"/>
<accession>A0ABX8LG69</accession>
<dbReference type="Pfam" id="PF13539">
    <property type="entry name" value="Peptidase_M15_4"/>
    <property type="match status" value="1"/>
</dbReference>
<sequence length="226" mass="24883">MVHLVDSVGEGGRNYTIDVLRVQILLKSKGYTIPPGRGICGTATIAAIKKFQAAFMSQPTGLIEPHSVSLQKLTDESHAIYEWSGDSSQWSQDKKLKSLAPDLRGKVVFIIDKLRRDGFCPSIYYGWRSVAVQLVLHSSGRSKVKFSFHNAQLIDGTPNSYAADIIDSRFGWTNQAEIMGFWSALGNTAKSQGLIWGGDWSSFPDVAHVQLVPNSLLRTVKQESGL</sequence>
<keyword evidence="4" id="KW-1185">Reference proteome</keyword>
<evidence type="ECO:0000259" key="2">
    <source>
        <dbReference type="Pfam" id="PF13539"/>
    </source>
</evidence>
<dbReference type="Pfam" id="PF01471">
    <property type="entry name" value="PG_binding_1"/>
    <property type="match status" value="1"/>
</dbReference>
<reference evidence="3 4" key="1">
    <citation type="submission" date="2021-06" db="EMBL/GenBank/DDBJ databases">
        <title>Gemonas diversity in paddy soil.</title>
        <authorList>
            <person name="Liu G."/>
        </authorList>
    </citation>
    <scope>NUCLEOTIDE SEQUENCE [LARGE SCALE GENOMIC DNA]</scope>
    <source>
        <strain evidence="3 4">RG2</strain>
    </source>
</reference>
<evidence type="ECO:0000313" key="4">
    <source>
        <dbReference type="Proteomes" id="UP000683559"/>
    </source>
</evidence>
<dbReference type="InterPro" id="IPR039561">
    <property type="entry name" value="Peptidase_M15C"/>
</dbReference>
<evidence type="ECO:0000313" key="3">
    <source>
        <dbReference type="EMBL" id="QXE89228.1"/>
    </source>
</evidence>
<feature type="domain" description="Peptidase M15C" evidence="2">
    <location>
        <begin position="176"/>
        <end position="210"/>
    </location>
</feature>
<gene>
    <name evidence="3" type="ORF">KP001_12230</name>
</gene>
<organism evidence="3 4">
    <name type="scientific">Geomonas subterranea</name>
    <dbReference type="NCBI Taxonomy" id="2847989"/>
    <lineage>
        <taxon>Bacteria</taxon>
        <taxon>Pseudomonadati</taxon>
        <taxon>Thermodesulfobacteriota</taxon>
        <taxon>Desulfuromonadia</taxon>
        <taxon>Geobacterales</taxon>
        <taxon>Geobacteraceae</taxon>
        <taxon>Geomonas</taxon>
    </lineage>
</organism>
<protein>
    <submittedName>
        <fullName evidence="3">M15 family metallopeptidase</fullName>
    </submittedName>
</protein>
<dbReference type="Proteomes" id="UP000683559">
    <property type="component" value="Chromosome"/>
</dbReference>